<sequence length="290" mass="31775">MPPQPRLAAGPRCVSKPKSFLHPNASSSKTKSFHIASFTCSTTTTDTFTPAFFASCTIDAQSSMGLIFQHPADGDPSWDAPSFRRPAHPFAAPDVDPTAGDLYPPPSARRSRHDHGRRRAPPIDRAACRWSAVPAAGHSPSHSHSHGHGHGHTTRDTARPQRTHRPRRAHATAHGVHGPAWYRAVVLRWAVERHRVDCRGADDRTAHSQRTPSPFPPPPFENRRRTPAPNPYHRPPSLERQGAFRAASTTKTAWPSTVAAVVPDGRCCAWIVSMTDWVASRSNGDKDDGI</sequence>
<organism evidence="2 3">
    <name type="scientific">Niveomyces insectorum RCEF 264</name>
    <dbReference type="NCBI Taxonomy" id="1081102"/>
    <lineage>
        <taxon>Eukaryota</taxon>
        <taxon>Fungi</taxon>
        <taxon>Dikarya</taxon>
        <taxon>Ascomycota</taxon>
        <taxon>Pezizomycotina</taxon>
        <taxon>Sordariomycetes</taxon>
        <taxon>Hypocreomycetidae</taxon>
        <taxon>Hypocreales</taxon>
        <taxon>Cordycipitaceae</taxon>
        <taxon>Niveomyces</taxon>
    </lineage>
</organism>
<feature type="compositionally biased region" description="Basic residues" evidence="1">
    <location>
        <begin position="141"/>
        <end position="152"/>
    </location>
</feature>
<protein>
    <submittedName>
        <fullName evidence="2">Uncharacterized protein</fullName>
    </submittedName>
</protein>
<dbReference type="AlphaFoldDB" id="A0A167P746"/>
<reference evidence="2 3" key="1">
    <citation type="journal article" date="2016" name="Genome Biol. Evol.">
        <title>Divergent and convergent evolution of fungal pathogenicity.</title>
        <authorList>
            <person name="Shang Y."/>
            <person name="Xiao G."/>
            <person name="Zheng P."/>
            <person name="Cen K."/>
            <person name="Zhan S."/>
            <person name="Wang C."/>
        </authorList>
    </citation>
    <scope>NUCLEOTIDE SEQUENCE [LARGE SCALE GENOMIC DNA]</scope>
    <source>
        <strain evidence="2 3">RCEF 264</strain>
    </source>
</reference>
<gene>
    <name evidence="2" type="ORF">SPI_07974</name>
</gene>
<feature type="region of interest" description="Disordered" evidence="1">
    <location>
        <begin position="71"/>
        <end position="175"/>
    </location>
</feature>
<feature type="compositionally biased region" description="Basic residues" evidence="1">
    <location>
        <begin position="109"/>
        <end position="120"/>
    </location>
</feature>
<feature type="region of interest" description="Disordered" evidence="1">
    <location>
        <begin position="200"/>
        <end position="253"/>
    </location>
</feature>
<comment type="caution">
    <text evidence="2">The sequence shown here is derived from an EMBL/GenBank/DDBJ whole genome shotgun (WGS) entry which is preliminary data.</text>
</comment>
<accession>A0A167P746</accession>
<evidence type="ECO:0000313" key="2">
    <source>
        <dbReference type="EMBL" id="OAA56363.1"/>
    </source>
</evidence>
<feature type="region of interest" description="Disordered" evidence="1">
    <location>
        <begin position="1"/>
        <end position="27"/>
    </location>
</feature>
<dbReference type="EMBL" id="AZHD01000017">
    <property type="protein sequence ID" value="OAA56363.1"/>
    <property type="molecule type" value="Genomic_DNA"/>
</dbReference>
<evidence type="ECO:0000313" key="3">
    <source>
        <dbReference type="Proteomes" id="UP000076874"/>
    </source>
</evidence>
<feature type="compositionally biased region" description="Basic residues" evidence="1">
    <location>
        <begin position="161"/>
        <end position="171"/>
    </location>
</feature>
<dbReference type="Proteomes" id="UP000076874">
    <property type="component" value="Unassembled WGS sequence"/>
</dbReference>
<proteinExistence type="predicted"/>
<evidence type="ECO:0000256" key="1">
    <source>
        <dbReference type="SAM" id="MobiDB-lite"/>
    </source>
</evidence>
<keyword evidence="3" id="KW-1185">Reference proteome</keyword>
<name>A0A167P746_9HYPO</name>